<feature type="domain" description="RNA ligase" evidence="2">
    <location>
        <begin position="37"/>
        <end position="228"/>
    </location>
</feature>
<dbReference type="PANTHER" id="PTHR43883:SF1">
    <property type="entry name" value="GLUCONOKINASE"/>
    <property type="match status" value="1"/>
</dbReference>
<dbReference type="OrthoDB" id="255834at2"/>
<organism evidence="3 4">
    <name type="scientific">Calothrix parasitica NIES-267</name>
    <dbReference type="NCBI Taxonomy" id="1973488"/>
    <lineage>
        <taxon>Bacteria</taxon>
        <taxon>Bacillati</taxon>
        <taxon>Cyanobacteriota</taxon>
        <taxon>Cyanophyceae</taxon>
        <taxon>Nostocales</taxon>
        <taxon>Calotrichaceae</taxon>
        <taxon>Calothrix</taxon>
    </lineage>
</organism>
<dbReference type="EMBL" id="AP018227">
    <property type="protein sequence ID" value="BAY87596.1"/>
    <property type="molecule type" value="Genomic_DNA"/>
</dbReference>
<feature type="region of interest" description="Disordered" evidence="1">
    <location>
        <begin position="1"/>
        <end position="20"/>
    </location>
</feature>
<accession>A0A1Z4M2A2</accession>
<evidence type="ECO:0000256" key="1">
    <source>
        <dbReference type="SAM" id="MobiDB-lite"/>
    </source>
</evidence>
<evidence type="ECO:0000313" key="3">
    <source>
        <dbReference type="EMBL" id="BAY87596.1"/>
    </source>
</evidence>
<evidence type="ECO:0000313" key="4">
    <source>
        <dbReference type="Proteomes" id="UP000218418"/>
    </source>
</evidence>
<dbReference type="Proteomes" id="UP000218418">
    <property type="component" value="Chromosome"/>
</dbReference>
<keyword evidence="4" id="KW-1185">Reference proteome</keyword>
<name>A0A1Z4M2A2_9CYAN</name>
<dbReference type="AlphaFoldDB" id="A0A1Z4M2A2"/>
<proteinExistence type="predicted"/>
<feature type="compositionally biased region" description="Basic residues" evidence="1">
    <location>
        <begin position="1"/>
        <end position="15"/>
    </location>
</feature>
<dbReference type="Gene3D" id="3.30.470.30">
    <property type="entry name" value="DNA ligase/mRNA capping enzyme"/>
    <property type="match status" value="1"/>
</dbReference>
<dbReference type="SUPFAM" id="SSF56091">
    <property type="entry name" value="DNA ligase/mRNA capping enzyme, catalytic domain"/>
    <property type="match status" value="1"/>
</dbReference>
<gene>
    <name evidence="3" type="ORF">NIES267_71200</name>
</gene>
<protein>
    <recommendedName>
        <fullName evidence="2">RNA ligase domain-containing protein</fullName>
    </recommendedName>
</protein>
<sequence length="277" mass="32007">MKQIHKYPRTHHIRGSRLQPGDEDLNDIPFAEIKNSYVVIEEKVDGANAAISFTTYGQIQLQSRGHYLTGGPREKHFNLFKQWANTHAASFWEVLGTRYILYGEWLYAKHTVFYDALPHYFLEFDVLDLEKRVFLSTAKRKQLLTELPLVSVPVLFAGEIQSYKQLTSFLGKSHYQTSKHLQNFEQTCVEKGLDIQRSLQQTDQSSVIEGLYIKVESTDVVEERYKYVRSSFLTTIQQSDGHWLNRPIIPNQLRDGVDLFGNYKERGGRQGDGVTRG</sequence>
<reference evidence="3 4" key="1">
    <citation type="submission" date="2017-06" db="EMBL/GenBank/DDBJ databases">
        <title>Genome sequencing of cyanobaciteial culture collection at National Institute for Environmental Studies (NIES).</title>
        <authorList>
            <person name="Hirose Y."/>
            <person name="Shimura Y."/>
            <person name="Fujisawa T."/>
            <person name="Nakamura Y."/>
            <person name="Kawachi M."/>
        </authorList>
    </citation>
    <scope>NUCLEOTIDE SEQUENCE [LARGE SCALE GENOMIC DNA]</scope>
    <source>
        <strain evidence="3 4">NIES-267</strain>
    </source>
</reference>
<dbReference type="InterPro" id="IPR052732">
    <property type="entry name" value="Cell-binding_unc_protein"/>
</dbReference>
<dbReference type="InterPro" id="IPR021122">
    <property type="entry name" value="RNA_ligase_dom_REL/Rnl2"/>
</dbReference>
<dbReference type="PANTHER" id="PTHR43883">
    <property type="entry name" value="SLR0207 PROTEIN"/>
    <property type="match status" value="1"/>
</dbReference>
<evidence type="ECO:0000259" key="2">
    <source>
        <dbReference type="Pfam" id="PF09414"/>
    </source>
</evidence>
<dbReference type="Pfam" id="PF09414">
    <property type="entry name" value="RNA_ligase"/>
    <property type="match status" value="1"/>
</dbReference>